<reference evidence="2 3" key="1">
    <citation type="submission" date="2021-03" db="EMBL/GenBank/DDBJ databases">
        <title>Antimicrobial resistance genes in bacteria isolated from Japanese honey, and their potential for conferring macrolide and lincosamide resistance in the American foulbrood pathogen Paenibacillus larvae.</title>
        <authorList>
            <person name="Okamoto M."/>
            <person name="Kumagai M."/>
            <person name="Kanamori H."/>
            <person name="Takamatsu D."/>
        </authorList>
    </citation>
    <scope>NUCLEOTIDE SEQUENCE [LARGE SCALE GENOMIC DNA]</scope>
    <source>
        <strain evidence="2 3">J41TS12</strain>
    </source>
</reference>
<comment type="caution">
    <text evidence="2">The sequence shown here is derived from an EMBL/GenBank/DDBJ whole genome shotgun (WGS) entry which is preliminary data.</text>
</comment>
<sequence length="563" mass="64291">MNKKKKTLYLDHLTSIPNFPKYRIWNSGKTNSFELRDTANFMDWIETPTSESLLIARSTDLTDDTIEKWIYLLHKHRIAGLVIYNFNHTPSPERIRGAVSRLVIPFIEIFEDKERSVESLMKDWTFILACDYSYSLNRLYRFSQQVQQAVIKSAQVRTILECLHNFGATRTLYLSIAEPSLLFPENNSIDETDSIIPEEVLELLENQSSLGRKLIKLSLSNGVSLLVQPVLGLGHVLSFIGIVLHSEGEPSSLQEEVFWGLLLDFAGKTAEQLLLRRLLLEDRASDGQASLIQSILFGDLTNEDQMLAQIGLSSLTSEHYLFVSGVVILEHSAMTGEGNMTTPSYQDMVMLLRSLLSTHGIYNLLLLHNNVIHVLCIRETFGNKQAQWLKVKQSLHKVIGLLQKSSRLRSNNTLIIHAGFGHMKGSLREASQSYREAIDAVSIARTLEEKVSKSIFYEDMGIYQMLKSIGNTERLIQFIHFHLGQVIDYDRQANGTLLLTLEQYLSCMGGKQETAERLFIHRQTLYHRLDKLNELLGEDYLRADRRLCLEVAIRAYELVKHTM</sequence>
<feature type="domain" description="PucR C-terminal helix-turn-helix" evidence="1">
    <location>
        <begin position="497"/>
        <end position="555"/>
    </location>
</feature>
<evidence type="ECO:0000259" key="1">
    <source>
        <dbReference type="Pfam" id="PF13556"/>
    </source>
</evidence>
<dbReference type="RefSeq" id="WP_212940944.1">
    <property type="nucleotide sequence ID" value="NZ_BORR01000014.1"/>
</dbReference>
<gene>
    <name evidence="2" type="ORF">J41TS12_35100</name>
</gene>
<dbReference type="InterPro" id="IPR042070">
    <property type="entry name" value="PucR_C-HTH_sf"/>
</dbReference>
<dbReference type="Gene3D" id="1.10.10.2840">
    <property type="entry name" value="PucR C-terminal helix-turn-helix domain"/>
    <property type="match status" value="1"/>
</dbReference>
<accession>A0A920CIS9</accession>
<proteinExistence type="predicted"/>
<organism evidence="2 3">
    <name type="scientific">Paenibacillus antibioticophila</name>
    <dbReference type="NCBI Taxonomy" id="1274374"/>
    <lineage>
        <taxon>Bacteria</taxon>
        <taxon>Bacillati</taxon>
        <taxon>Bacillota</taxon>
        <taxon>Bacilli</taxon>
        <taxon>Bacillales</taxon>
        <taxon>Paenibacillaceae</taxon>
        <taxon>Paenibacillus</taxon>
    </lineage>
</organism>
<dbReference type="InterPro" id="IPR025736">
    <property type="entry name" value="PucR_C-HTH_dom"/>
</dbReference>
<dbReference type="PANTHER" id="PTHR33744">
    <property type="entry name" value="CARBOHYDRATE DIACID REGULATOR"/>
    <property type="match status" value="1"/>
</dbReference>
<dbReference type="PANTHER" id="PTHR33744:SF1">
    <property type="entry name" value="DNA-BINDING TRANSCRIPTIONAL ACTIVATOR ADER"/>
    <property type="match status" value="1"/>
</dbReference>
<dbReference type="Proteomes" id="UP000681162">
    <property type="component" value="Unassembled WGS sequence"/>
</dbReference>
<dbReference type="EMBL" id="BORR01000014">
    <property type="protein sequence ID" value="GIO38649.1"/>
    <property type="molecule type" value="Genomic_DNA"/>
</dbReference>
<evidence type="ECO:0000313" key="2">
    <source>
        <dbReference type="EMBL" id="GIO38649.1"/>
    </source>
</evidence>
<dbReference type="Pfam" id="PF13556">
    <property type="entry name" value="HTH_30"/>
    <property type="match status" value="1"/>
</dbReference>
<protein>
    <recommendedName>
        <fullName evidence="1">PucR C-terminal helix-turn-helix domain-containing protein</fullName>
    </recommendedName>
</protein>
<keyword evidence="3" id="KW-1185">Reference proteome</keyword>
<dbReference type="AlphaFoldDB" id="A0A920CIS9"/>
<name>A0A920CIS9_9BACL</name>
<evidence type="ECO:0000313" key="3">
    <source>
        <dbReference type="Proteomes" id="UP000681162"/>
    </source>
</evidence>
<dbReference type="InterPro" id="IPR051448">
    <property type="entry name" value="CdaR-like_regulators"/>
</dbReference>